<feature type="domain" description="MacB-like periplasmic core" evidence="9">
    <location>
        <begin position="490"/>
        <end position="693"/>
    </location>
</feature>
<dbReference type="Pfam" id="PF12704">
    <property type="entry name" value="MacB_PCD"/>
    <property type="match status" value="2"/>
</dbReference>
<keyword evidence="11" id="KW-1185">Reference proteome</keyword>
<evidence type="ECO:0000256" key="2">
    <source>
        <dbReference type="ARBA" id="ARBA00022475"/>
    </source>
</evidence>
<feature type="transmembrane region" description="Helical" evidence="7">
    <location>
        <begin position="448"/>
        <end position="470"/>
    </location>
</feature>
<feature type="transmembrane region" description="Helical" evidence="7">
    <location>
        <begin position="769"/>
        <end position="796"/>
    </location>
</feature>
<organism evidence="10 11">
    <name type="scientific">Phytomonospora endophytica</name>
    <dbReference type="NCBI Taxonomy" id="714109"/>
    <lineage>
        <taxon>Bacteria</taxon>
        <taxon>Bacillati</taxon>
        <taxon>Actinomycetota</taxon>
        <taxon>Actinomycetes</taxon>
        <taxon>Micromonosporales</taxon>
        <taxon>Micromonosporaceae</taxon>
        <taxon>Phytomonospora</taxon>
    </lineage>
</organism>
<evidence type="ECO:0000313" key="11">
    <source>
        <dbReference type="Proteomes" id="UP000548476"/>
    </source>
</evidence>
<dbReference type="InterPro" id="IPR003838">
    <property type="entry name" value="ABC3_permease_C"/>
</dbReference>
<evidence type="ECO:0000259" key="8">
    <source>
        <dbReference type="Pfam" id="PF02687"/>
    </source>
</evidence>
<keyword evidence="3 7" id="KW-0812">Transmembrane</keyword>
<feature type="transmembrane region" description="Helical" evidence="7">
    <location>
        <begin position="406"/>
        <end position="428"/>
    </location>
</feature>
<evidence type="ECO:0000256" key="7">
    <source>
        <dbReference type="SAM" id="Phobius"/>
    </source>
</evidence>
<feature type="transmembrane region" description="Helical" evidence="7">
    <location>
        <begin position="362"/>
        <end position="385"/>
    </location>
</feature>
<comment type="caution">
    <text evidence="10">The sequence shown here is derived from an EMBL/GenBank/DDBJ whole genome shotgun (WGS) entry which is preliminary data.</text>
</comment>
<evidence type="ECO:0000313" key="10">
    <source>
        <dbReference type="EMBL" id="MBB6035730.1"/>
    </source>
</evidence>
<dbReference type="PANTHER" id="PTHR30572">
    <property type="entry name" value="MEMBRANE COMPONENT OF TRANSPORTER-RELATED"/>
    <property type="match status" value="1"/>
</dbReference>
<feature type="transmembrane region" description="Helical" evidence="7">
    <location>
        <begin position="269"/>
        <end position="293"/>
    </location>
</feature>
<name>A0A841FUS6_9ACTN</name>
<feature type="domain" description="ABC3 transporter permease C-terminal" evidence="8">
    <location>
        <begin position="272"/>
        <end position="392"/>
    </location>
</feature>
<evidence type="ECO:0000256" key="1">
    <source>
        <dbReference type="ARBA" id="ARBA00004651"/>
    </source>
</evidence>
<feature type="transmembrane region" description="Helical" evidence="7">
    <location>
        <begin position="491"/>
        <end position="511"/>
    </location>
</feature>
<proteinExistence type="inferred from homology"/>
<dbReference type="PANTHER" id="PTHR30572:SF4">
    <property type="entry name" value="ABC TRANSPORTER PERMEASE YTRF"/>
    <property type="match status" value="1"/>
</dbReference>
<evidence type="ECO:0000256" key="4">
    <source>
        <dbReference type="ARBA" id="ARBA00022989"/>
    </source>
</evidence>
<evidence type="ECO:0000256" key="3">
    <source>
        <dbReference type="ARBA" id="ARBA00022692"/>
    </source>
</evidence>
<dbReference type="InterPro" id="IPR025857">
    <property type="entry name" value="MacB_PCD"/>
</dbReference>
<comment type="similarity">
    <text evidence="6">Belongs to the ABC-4 integral membrane protein family.</text>
</comment>
<accession>A0A841FUS6</accession>
<feature type="transmembrane region" description="Helical" evidence="7">
    <location>
        <begin position="816"/>
        <end position="836"/>
    </location>
</feature>
<dbReference type="InterPro" id="IPR050250">
    <property type="entry name" value="Macrolide_Exporter_MacB"/>
</dbReference>
<comment type="subcellular location">
    <subcellularLocation>
        <location evidence="1">Cell membrane</location>
        <topology evidence="1">Multi-pass membrane protein</topology>
    </subcellularLocation>
</comment>
<dbReference type="EMBL" id="JACHGT010000007">
    <property type="protein sequence ID" value="MBB6035730.1"/>
    <property type="molecule type" value="Genomic_DNA"/>
</dbReference>
<sequence>MLRATFKSLLSRKARLLLSGIAIILGVTFITGSLVMRASFSTSIEGMFTTAFESVDVQISSEGTNAATGQPNPIPESVVAQVATVDGVESATGLVSDAANTVVVIDKNGKAIPAFGAPTIASNWTGVEDPMELREGAGPAADDEIAISASLADSTGYKLGEQFPVISSITSEQQSFKITGIVGYTGGRDTLGGEKTMWFTTPAAQTLVMGTTGAFTNIDVKAASGVDDNTLRDRIGAELGSSFKVQTGEDLAKEISGQFDEILGAFNNILIAFGAVAVFVSIFLIINTFSIIVAQRTRELALFRAMGAGRGQVINSVLLEAAIIGVLAGVVGLGLGVLVGWGGTAALGGLFGGMDATLSVPTSAIVSALAIGIVVTMLAAVFPAIRASRIPPIAALRDAANAERSVLPFGIIGGVFLLLGGGLLTWALTGNAGDNRLMVMGGGILSLFIGAVIFTPVIARPLVSVIGRIMSWSMPGKLGRRNSGRNPRRTAITATALMIGVTLVTAIGVLGSSAQASIDKYFENSVKADLVIGSAAPSTTIPSFKTEILGEMKAVPGVKLVVGAWADLGATINGEIVSVIAVDDLAGQNHMFATKTDQGNTDTLGPNDVVINTDTAKAENLKLGDKVEIKLTGSPTPKSFTVSGITESGGEGGGGYTISSVNAEQFTTKNPIQAFVELDDGADTQQVTDQINTLLADNPLITVNDVSALSDQIKQIFDIILTIVQVLLIVAMGIAVIGVVNTLTLSVLERTRELGLLRAVGMTKSQVTGMVTVESVVISVFGAILGLAVGAGLGIAAQQALKDQFLDTLAMPWNTMAFYLVAGVVIGVLAALIPAYRANKLNVLRAISYE</sequence>
<protein>
    <submittedName>
        <fullName evidence="10">Putative ABC transport system permease protein</fullName>
    </submittedName>
</protein>
<dbReference type="RefSeq" id="WP_184788583.1">
    <property type="nucleotide sequence ID" value="NZ_BONT01000075.1"/>
</dbReference>
<dbReference type="GO" id="GO:0022857">
    <property type="term" value="F:transmembrane transporter activity"/>
    <property type="evidence" value="ECO:0007669"/>
    <property type="project" value="TreeGrafter"/>
</dbReference>
<feature type="domain" description="ABC3 transporter permease C-terminal" evidence="8">
    <location>
        <begin position="726"/>
        <end position="842"/>
    </location>
</feature>
<keyword evidence="4 7" id="KW-1133">Transmembrane helix</keyword>
<dbReference type="GO" id="GO:0005886">
    <property type="term" value="C:plasma membrane"/>
    <property type="evidence" value="ECO:0007669"/>
    <property type="project" value="UniProtKB-SubCell"/>
</dbReference>
<keyword evidence="5 7" id="KW-0472">Membrane</keyword>
<dbReference type="AlphaFoldDB" id="A0A841FUS6"/>
<keyword evidence="2" id="KW-1003">Cell membrane</keyword>
<evidence type="ECO:0000259" key="9">
    <source>
        <dbReference type="Pfam" id="PF12704"/>
    </source>
</evidence>
<evidence type="ECO:0000256" key="5">
    <source>
        <dbReference type="ARBA" id="ARBA00023136"/>
    </source>
</evidence>
<feature type="domain" description="MacB-like periplasmic core" evidence="9">
    <location>
        <begin position="18"/>
        <end position="236"/>
    </location>
</feature>
<feature type="transmembrane region" description="Helical" evidence="7">
    <location>
        <begin position="313"/>
        <end position="342"/>
    </location>
</feature>
<gene>
    <name evidence="10" type="ORF">HNR73_003594</name>
</gene>
<dbReference type="Proteomes" id="UP000548476">
    <property type="component" value="Unassembled WGS sequence"/>
</dbReference>
<evidence type="ECO:0000256" key="6">
    <source>
        <dbReference type="ARBA" id="ARBA00038076"/>
    </source>
</evidence>
<dbReference type="Pfam" id="PF02687">
    <property type="entry name" value="FtsX"/>
    <property type="match status" value="2"/>
</dbReference>
<feature type="transmembrane region" description="Helical" evidence="7">
    <location>
        <begin position="719"/>
        <end position="748"/>
    </location>
</feature>
<reference evidence="10 11" key="1">
    <citation type="submission" date="2020-08" db="EMBL/GenBank/DDBJ databases">
        <title>Genomic Encyclopedia of Type Strains, Phase IV (KMG-IV): sequencing the most valuable type-strain genomes for metagenomic binning, comparative biology and taxonomic classification.</title>
        <authorList>
            <person name="Goeker M."/>
        </authorList>
    </citation>
    <scope>NUCLEOTIDE SEQUENCE [LARGE SCALE GENOMIC DNA]</scope>
    <source>
        <strain evidence="10 11">YIM 65646</strain>
    </source>
</reference>